<dbReference type="Proteomes" id="UP000029549">
    <property type="component" value="Unassembled WGS sequence"/>
</dbReference>
<dbReference type="Gene3D" id="3.10.450.160">
    <property type="entry name" value="inner membrane protein cigr"/>
    <property type="match status" value="1"/>
</dbReference>
<dbReference type="EMBL" id="AWTP01000111">
    <property type="protein sequence ID" value="KGH11390.1"/>
    <property type="molecule type" value="Genomic_DNA"/>
</dbReference>
<dbReference type="OrthoDB" id="6687316at2"/>
<organism evidence="1 2">
    <name type="scientific">Comamonas thiooxydans</name>
    <dbReference type="NCBI Taxonomy" id="363952"/>
    <lineage>
        <taxon>Bacteria</taxon>
        <taxon>Pseudomonadati</taxon>
        <taxon>Pseudomonadota</taxon>
        <taxon>Betaproteobacteria</taxon>
        <taxon>Burkholderiales</taxon>
        <taxon>Comamonadaceae</taxon>
        <taxon>Comamonas</taxon>
    </lineage>
</organism>
<dbReference type="InterPro" id="IPR024572">
    <property type="entry name" value="RcnB"/>
</dbReference>
<gene>
    <name evidence="1" type="ORF">P608_12380</name>
</gene>
<evidence type="ECO:0000313" key="2">
    <source>
        <dbReference type="Proteomes" id="UP000029549"/>
    </source>
</evidence>
<accession>A0A0K6HKK3</accession>
<protein>
    <submittedName>
        <fullName evidence="1">Uncharacterized protein</fullName>
    </submittedName>
</protein>
<accession>A0A096FE85</accession>
<sequence>MSRLTTRILSASIAACLGLGSLAVQAQPGPPPGRGNGHGAQDMRHGGRHDDRGRHEQRHDRRDDRRADHHDNGRRGGGPDHNWYKGSRVPPQYRSQHYVVNDWRGHHLSAPPRGYHWIQNGGDYLLVAIATGVIASMVLSNY</sequence>
<dbReference type="Pfam" id="PF11776">
    <property type="entry name" value="RcnB"/>
    <property type="match status" value="1"/>
</dbReference>
<reference evidence="1 2" key="1">
    <citation type="submission" date="2013-09" db="EMBL/GenBank/DDBJ databases">
        <title>High correlation between genotypes and phenotypes of environmental bacteria Comamonas testosteroni strains.</title>
        <authorList>
            <person name="Liu L."/>
            <person name="Zhu W."/>
            <person name="Xia X."/>
            <person name="Xu B."/>
            <person name="Luo M."/>
            <person name="Wang G."/>
        </authorList>
    </citation>
    <scope>NUCLEOTIDE SEQUENCE [LARGE SCALE GENOMIC DNA]</scope>
    <source>
        <strain evidence="1 2">DF2</strain>
    </source>
</reference>
<comment type="caution">
    <text evidence="1">The sequence shown here is derived from an EMBL/GenBank/DDBJ whole genome shotgun (WGS) entry which is preliminary data.</text>
</comment>
<keyword evidence="2" id="KW-1185">Reference proteome</keyword>
<evidence type="ECO:0000313" key="1">
    <source>
        <dbReference type="EMBL" id="KGH11390.1"/>
    </source>
</evidence>
<name>A0A096FE85_9BURK</name>
<dbReference type="RefSeq" id="WP_034354321.1">
    <property type="nucleotide sequence ID" value="NZ_AWOS01000033.1"/>
</dbReference>
<dbReference type="AlphaFoldDB" id="A0A096FE85"/>
<proteinExistence type="predicted"/>